<dbReference type="InterPro" id="IPR029063">
    <property type="entry name" value="SAM-dependent_MTases_sf"/>
</dbReference>
<dbReference type="GO" id="GO:0008168">
    <property type="term" value="F:methyltransferase activity"/>
    <property type="evidence" value="ECO:0007669"/>
    <property type="project" value="UniProtKB-KW"/>
</dbReference>
<accession>A0A9P1C6V9</accession>
<feature type="compositionally biased region" description="Basic and acidic residues" evidence="3">
    <location>
        <begin position="201"/>
        <end position="210"/>
    </location>
</feature>
<feature type="compositionally biased region" description="Basic and acidic residues" evidence="3">
    <location>
        <begin position="158"/>
        <end position="173"/>
    </location>
</feature>
<dbReference type="EMBL" id="CAMXCT020001044">
    <property type="protein sequence ID" value="CAL1139461.1"/>
    <property type="molecule type" value="Genomic_DNA"/>
</dbReference>
<dbReference type="EMBL" id="CAMXCT030001044">
    <property type="protein sequence ID" value="CAL4773398.1"/>
    <property type="molecule type" value="Genomic_DNA"/>
</dbReference>
<keyword evidence="7" id="KW-1185">Reference proteome</keyword>
<dbReference type="GO" id="GO:0032259">
    <property type="term" value="P:methylation"/>
    <property type="evidence" value="ECO:0007669"/>
    <property type="project" value="UniProtKB-KW"/>
</dbReference>
<feature type="region of interest" description="Disordered" evidence="3">
    <location>
        <begin position="71"/>
        <end position="271"/>
    </location>
</feature>
<evidence type="ECO:0000313" key="7">
    <source>
        <dbReference type="Proteomes" id="UP001152797"/>
    </source>
</evidence>
<feature type="region of interest" description="Disordered" evidence="3">
    <location>
        <begin position="664"/>
        <end position="705"/>
    </location>
</feature>
<feature type="compositionally biased region" description="Acidic residues" evidence="3">
    <location>
        <begin position="96"/>
        <end position="117"/>
    </location>
</feature>
<comment type="caution">
    <text evidence="4">The sequence shown here is derived from an EMBL/GenBank/DDBJ whole genome shotgun (WGS) entry which is preliminary data.</text>
</comment>
<feature type="compositionally biased region" description="Basic and acidic residues" evidence="3">
    <location>
        <begin position="262"/>
        <end position="271"/>
    </location>
</feature>
<feature type="region of interest" description="Disordered" evidence="3">
    <location>
        <begin position="484"/>
        <end position="521"/>
    </location>
</feature>
<feature type="region of interest" description="Disordered" evidence="3">
    <location>
        <begin position="376"/>
        <end position="397"/>
    </location>
</feature>
<feature type="compositionally biased region" description="Low complexity" evidence="3">
    <location>
        <begin position="231"/>
        <end position="246"/>
    </location>
</feature>
<sequence length="1925" mass="213286">MVCADCRVFPGTPVCGSCRAVCRITGFLRSGHLKDQEKRVVEVLRVAAGELADLVESSVPAVRAAEALLAQEGNEGRTSGPPDAPTAPKKAGEGSEYTEESSEEEQVSVEIEDEEALEKEAKVEGHSPGEREVSPSSRGRELELYPACKASTKHNKRKLQDERQEEKLERDSGSRGSRRPVSPEKRSRRASPGHGEEEESEGVHAEEDRGATGPQEAEAMAPKAKVKAAARPKAMAVLRRPAVRGVAGQGAPPGRGVRRRPAAREGERSPWEDGAELPLHLVPLDLFQPGSCLVVSEGDYYGAPVKLAGQILRVERDRNGAHILLRCTGTDSEQVLRTFTSAKDTPFRLHVCPEGCGRQESGDFYVHAVRGRQGRADGEEGWVNSLDGPATGGPDEMAGLRKREQELLQARRPQQGEAVEAPDGEGKDPAPEKKKKEKKKKSKEKAQEVLSGRQPSKAGRKELSSLYGGTALDPKERVRKTVLKKARRFAGKRKTKRSTSSSSKGSSDSSSTSESLGLGTEGVFAEETKARAISERYPGALTVETLLNMRRSLLTTSGEEGELKDTGPVALLYFRNVLTKKASGAQARELLTLSTTIDALLKGQPALALDVLCQRLKSQELVLGGTHWAVAQKIELAAGEAPALIARGELQTAQRENYLEARARWQTQSSSAKGAPKGKTKGKFDKDHPPREDRKEDARRDKGKGVFLAEIEPDPGVKIFPTVPDEGAESLADFSSGTRARPRAHVGPDDVQRIAALEGQLEVFDWDHFFSTRSIDYKGDEVKTARELTWQNIAPALPKEIGRVPLADVCTLGSKHYVENLDIYIRPPDRWERHRPPRVMVPEAAWPEVCQGLVSTGVCTLLRANEVFQVDGKPLLNGLFGVSKDEWSRGHEVYRLIMNLVPFNGIAEAVKGDVDTLPAWSLMSPFYLQPSETLLISSEDVRCFFYTMSVPTPWYKYMAFNRRVPDQCLPSEMRGEEVYLASKEHVAGEAAGVAAPEAEIRKDKPVTVANPSWRIYLDNYDLLEKVKSVDVSTLAGSLAPAVLALRQEYEVWEVPRNLKKAVERQTVAEVQGAQVDGNLGVAYPRENKLLKYVAATLKVLTSPVVTQRQMQVVCGGLVYVSMFRRQLLGCLNEVWKFIESFNGTSRQALPLSVHCKLELIRFVGLIPLARLDFRLDYHPVVTCSDASSKGGGICASANLSRAGHLAAHGKLRGQLPELRQEHRVLTVGLFDGIAALRVAADLLGLEVLGHISVEKESTAQRVVTSHFPETKHITDVAAVTEAEVQGWAREFSQASLVLIGGGPPCQGVSGLNSQRKGALRDERSSLFPHVRRIGNLVQRHFPWCQVHCIMESVASMDAQDSDIMSADFGDSPWFCDAGTLTWTSRPRLYWITWELQGMQGASLSDGSSGAPREVRLEAYQDLEEVCGEGWIKVDPSRPFPTFTTARPRAKPGHKPAGIHTCNSQDLERWVADRYRFPPYQYTSKNLLVNKHDVLRLPTIEEKEYMLGFPVGYTSSCSPKQHRGTTAHADTRHTLVGNTWSVPVIAWFISQLCGPLGLCPLYTPQQIVDFLNPVHQTFLQSRLWRAPLRPLRGQAPAASPNLVAQLGQLVSVKGEDILLTDQDVRLRGQLPGAWRLLKTWSQHEIPCRAPPLPAHVLHAMVGGATWWFSKHHSLDKILLQGRWAAPKTAGPWKESYQKIYEEIFEQASWTPEGQVKRKKSVAYHGRAGMFGLAHSRSNLFYEYPVPPNITADEAEEVRKEKLLEMYREFAIELHTGMYLTQLTSNRDYADIHVQLMEDLTTLKLDQSNGRIIEFPLTNVSKVYRIVKNDDKWYAAGTPLPNASPTAEQIVVVEFMRRKLAFVFKELQVSQRFLICMELLIRRAQQKQAMRSLTPTFPPHHTQSRQCPTPRLVHDAMARPIPSPSEK</sequence>
<keyword evidence="1" id="KW-0489">Methyltransferase</keyword>
<evidence type="ECO:0000256" key="1">
    <source>
        <dbReference type="ARBA" id="ARBA00022603"/>
    </source>
</evidence>
<dbReference type="Gene3D" id="3.40.50.150">
    <property type="entry name" value="Vaccinia Virus protein VP39"/>
    <property type="match status" value="1"/>
</dbReference>
<organism evidence="4">
    <name type="scientific">Cladocopium goreaui</name>
    <dbReference type="NCBI Taxonomy" id="2562237"/>
    <lineage>
        <taxon>Eukaryota</taxon>
        <taxon>Sar</taxon>
        <taxon>Alveolata</taxon>
        <taxon>Dinophyceae</taxon>
        <taxon>Suessiales</taxon>
        <taxon>Symbiodiniaceae</taxon>
        <taxon>Cladocopium</taxon>
    </lineage>
</organism>
<proteinExistence type="predicted"/>
<dbReference type="EMBL" id="CAMXCT010001044">
    <property type="protein sequence ID" value="CAI3986086.1"/>
    <property type="molecule type" value="Genomic_DNA"/>
</dbReference>
<evidence type="ECO:0000313" key="5">
    <source>
        <dbReference type="EMBL" id="CAL1139461.1"/>
    </source>
</evidence>
<gene>
    <name evidence="4" type="ORF">C1SCF055_LOCUS13465</name>
</gene>
<dbReference type="OrthoDB" id="641149at2759"/>
<feature type="region of interest" description="Disordered" evidence="3">
    <location>
        <begin position="409"/>
        <end position="472"/>
    </location>
</feature>
<feature type="compositionally biased region" description="Basic and acidic residues" evidence="3">
    <location>
        <begin position="424"/>
        <end position="434"/>
    </location>
</feature>
<name>A0A9P1C6V9_9DINO</name>
<feature type="compositionally biased region" description="Basic and acidic residues" evidence="3">
    <location>
        <begin position="118"/>
        <end position="143"/>
    </location>
</feature>
<dbReference type="SUPFAM" id="SSF53335">
    <property type="entry name" value="S-adenosyl-L-methionine-dependent methyltransferases"/>
    <property type="match status" value="1"/>
</dbReference>
<reference evidence="4" key="1">
    <citation type="submission" date="2022-10" db="EMBL/GenBank/DDBJ databases">
        <authorList>
            <person name="Chen Y."/>
            <person name="Dougan E. K."/>
            <person name="Chan C."/>
            <person name="Rhodes N."/>
            <person name="Thang M."/>
        </authorList>
    </citation>
    <scope>NUCLEOTIDE SEQUENCE</scope>
</reference>
<feature type="compositionally biased region" description="Basic and acidic residues" evidence="3">
    <location>
        <begin position="682"/>
        <end position="704"/>
    </location>
</feature>
<evidence type="ECO:0000313" key="4">
    <source>
        <dbReference type="EMBL" id="CAI3986086.1"/>
    </source>
</evidence>
<keyword evidence="2" id="KW-0808">Transferase</keyword>
<dbReference type="Proteomes" id="UP001152797">
    <property type="component" value="Unassembled WGS sequence"/>
</dbReference>
<evidence type="ECO:0000256" key="3">
    <source>
        <dbReference type="SAM" id="MobiDB-lite"/>
    </source>
</evidence>
<feature type="compositionally biased region" description="Low complexity" evidence="3">
    <location>
        <begin position="498"/>
        <end position="521"/>
    </location>
</feature>
<dbReference type="Pfam" id="PF00145">
    <property type="entry name" value="DNA_methylase"/>
    <property type="match status" value="1"/>
</dbReference>
<feature type="compositionally biased region" description="Basic residues" evidence="3">
    <location>
        <begin position="484"/>
        <end position="497"/>
    </location>
</feature>
<evidence type="ECO:0000313" key="6">
    <source>
        <dbReference type="EMBL" id="CAL4773398.1"/>
    </source>
</evidence>
<reference evidence="5" key="2">
    <citation type="submission" date="2024-04" db="EMBL/GenBank/DDBJ databases">
        <authorList>
            <person name="Chen Y."/>
            <person name="Shah S."/>
            <person name="Dougan E. K."/>
            <person name="Thang M."/>
            <person name="Chan C."/>
        </authorList>
    </citation>
    <scope>NUCLEOTIDE SEQUENCE [LARGE SCALE GENOMIC DNA]</scope>
</reference>
<dbReference type="InterPro" id="IPR001525">
    <property type="entry name" value="C5_MeTfrase"/>
</dbReference>
<evidence type="ECO:0000256" key="2">
    <source>
        <dbReference type="ARBA" id="ARBA00022679"/>
    </source>
</evidence>
<protein>
    <submittedName>
        <fullName evidence="6">DNA (Cytosine-5)-methyltransferase 3B (Dnmt3b) (DNA methyltransferase HsaIIIB) (DNA MTase HsaIIIB) (M.HsaIIIB)</fullName>
    </submittedName>
</protein>